<evidence type="ECO:0008006" key="4">
    <source>
        <dbReference type="Google" id="ProtNLM"/>
    </source>
</evidence>
<proteinExistence type="predicted"/>
<name>A0A1V4SU99_9CLOT</name>
<accession>A0A1V4SU99</accession>
<keyword evidence="1" id="KW-0812">Transmembrane</keyword>
<comment type="caution">
    <text evidence="2">The sequence shown here is derived from an EMBL/GenBank/DDBJ whole genome shotgun (WGS) entry which is preliminary data.</text>
</comment>
<keyword evidence="1" id="KW-0472">Membrane</keyword>
<gene>
    <name evidence="2" type="ORF">CLTHE_19530</name>
</gene>
<dbReference type="EMBL" id="LTAY01000048">
    <property type="protein sequence ID" value="OPX47390.1"/>
    <property type="molecule type" value="Genomic_DNA"/>
</dbReference>
<evidence type="ECO:0000256" key="1">
    <source>
        <dbReference type="SAM" id="Phobius"/>
    </source>
</evidence>
<feature type="transmembrane region" description="Helical" evidence="1">
    <location>
        <begin position="5"/>
        <end position="23"/>
    </location>
</feature>
<evidence type="ECO:0000313" key="2">
    <source>
        <dbReference type="EMBL" id="OPX47390.1"/>
    </source>
</evidence>
<evidence type="ECO:0000313" key="3">
    <source>
        <dbReference type="Proteomes" id="UP000191448"/>
    </source>
</evidence>
<dbReference type="AlphaFoldDB" id="A0A1V4SU99"/>
<organism evidence="2 3">
    <name type="scientific">Clostridium thermobutyricum DSM 4928</name>
    <dbReference type="NCBI Taxonomy" id="1121339"/>
    <lineage>
        <taxon>Bacteria</taxon>
        <taxon>Bacillati</taxon>
        <taxon>Bacillota</taxon>
        <taxon>Clostridia</taxon>
        <taxon>Eubacteriales</taxon>
        <taxon>Clostridiaceae</taxon>
        <taxon>Clostridium</taxon>
    </lineage>
</organism>
<sequence>MIKKIVLAIIVAIIVIICGVYIYSNRTSSAEESFKSFISDCNKFQLDSAKDYVNPNGDLSKGISQIQNYNSMKQAAMKNWLKAIKVNILSSKKEDGEAVLVAEIYSPNGKEIYNEFQQSMDNLNIDSQTIQDNNLNGDFLGAQYNNAFTNAIDDNINNVVQTKVEIKMKRNLGAWKITNDDQVITALLGGLTSNAVIS</sequence>
<dbReference type="RefSeq" id="WP_080023149.1">
    <property type="nucleotide sequence ID" value="NZ_LTAY01000048.1"/>
</dbReference>
<reference evidence="2 3" key="1">
    <citation type="submission" date="2016-02" db="EMBL/GenBank/DDBJ databases">
        <title>Genome sequence of Clostridium thermobutyricum DSM 4928.</title>
        <authorList>
            <person name="Poehlein A."/>
            <person name="Daniel R."/>
        </authorList>
    </citation>
    <scope>NUCLEOTIDE SEQUENCE [LARGE SCALE GENOMIC DNA]</scope>
    <source>
        <strain evidence="2 3">DSM 4928</strain>
    </source>
</reference>
<keyword evidence="1" id="KW-1133">Transmembrane helix</keyword>
<dbReference type="Proteomes" id="UP000191448">
    <property type="component" value="Unassembled WGS sequence"/>
</dbReference>
<protein>
    <recommendedName>
        <fullName evidence="4">DUF5105 domain-containing protein</fullName>
    </recommendedName>
</protein>